<proteinExistence type="predicted"/>
<dbReference type="SUPFAM" id="SSF82649">
    <property type="entry name" value="SufE/NifU"/>
    <property type="match status" value="1"/>
</dbReference>
<dbReference type="EMBL" id="JQBQ01000004">
    <property type="protein sequence ID" value="KRN92764.1"/>
    <property type="molecule type" value="Genomic_DNA"/>
</dbReference>
<gene>
    <name evidence="1" type="ORF">IV44_GL001162</name>
</gene>
<name>A0A0R2KZU9_LACAM</name>
<dbReference type="Gene3D" id="3.90.1010.10">
    <property type="match status" value="1"/>
</dbReference>
<comment type="caution">
    <text evidence="1">The sequence shown here is derived from an EMBL/GenBank/DDBJ whole genome shotgun (WGS) entry which is preliminary data.</text>
</comment>
<organism evidence="1 2">
    <name type="scientific">Lactobacillus amylovorus subsp. animalium DSM 16698</name>
    <dbReference type="NCBI Taxonomy" id="695563"/>
    <lineage>
        <taxon>Bacteria</taxon>
        <taxon>Bacillati</taxon>
        <taxon>Bacillota</taxon>
        <taxon>Bacilli</taxon>
        <taxon>Lactobacillales</taxon>
        <taxon>Lactobacillaceae</taxon>
        <taxon>Lactobacillus</taxon>
        <taxon>Lactobacillus amylovorus subsp. animalium</taxon>
    </lineage>
</organism>
<reference evidence="1 2" key="1">
    <citation type="journal article" date="2015" name="Genome Announc.">
        <title>Expanding the biotechnology potential of lactobacilli through comparative genomics of 213 strains and associated genera.</title>
        <authorList>
            <person name="Sun Z."/>
            <person name="Harris H.M."/>
            <person name="McCann A."/>
            <person name="Guo C."/>
            <person name="Argimon S."/>
            <person name="Zhang W."/>
            <person name="Yang X."/>
            <person name="Jeffery I.B."/>
            <person name="Cooney J.C."/>
            <person name="Kagawa T.F."/>
            <person name="Liu W."/>
            <person name="Song Y."/>
            <person name="Salvetti E."/>
            <person name="Wrobel A."/>
            <person name="Rasinkangas P."/>
            <person name="Parkhill J."/>
            <person name="Rea M.C."/>
            <person name="O'Sullivan O."/>
            <person name="Ritari J."/>
            <person name="Douillard F.P."/>
            <person name="Paul Ross R."/>
            <person name="Yang R."/>
            <person name="Briner A.E."/>
            <person name="Felis G.E."/>
            <person name="de Vos W.M."/>
            <person name="Barrangou R."/>
            <person name="Klaenhammer T.R."/>
            <person name="Caufield P.W."/>
            <person name="Cui Y."/>
            <person name="Zhang H."/>
            <person name="O'Toole P.W."/>
        </authorList>
    </citation>
    <scope>NUCLEOTIDE SEQUENCE [LARGE SCALE GENOMIC DNA]</scope>
    <source>
        <strain evidence="1 2">DSM 16698</strain>
    </source>
</reference>
<dbReference type="Proteomes" id="UP000051529">
    <property type="component" value="Unassembled WGS sequence"/>
</dbReference>
<accession>A0A0R2KZU9</accession>
<dbReference type="PATRIC" id="fig|695563.3.peg.1214"/>
<dbReference type="AlphaFoldDB" id="A0A0R2KZU9"/>
<evidence type="ECO:0000313" key="2">
    <source>
        <dbReference type="Proteomes" id="UP000051529"/>
    </source>
</evidence>
<evidence type="ECO:0000313" key="1">
    <source>
        <dbReference type="EMBL" id="KRN92764.1"/>
    </source>
</evidence>
<evidence type="ECO:0008006" key="3">
    <source>
        <dbReference type="Google" id="ProtNLM"/>
    </source>
</evidence>
<sequence>MLTQSVKDKSVSEALEMTKIFSDLAIGKEHTSDEIEKLGDAAVLTQVMQFPVRIKCATISWWALEQALLKKG</sequence>
<protein>
    <recommendedName>
        <fullName evidence="3">NIF system FeS cluster assembly NifU N-terminal domain-containing protein</fullName>
    </recommendedName>
</protein>